<sequence length="197" mass="22123">MFAGTGFCLPENSGVDRSVTVALGLAFCFVRVRVKHWYFLTPASGSVLNTGTIPDACQWECVKHWYFCNLANGVKHWYFLTPASGSVLNTGTIPDACQWEFVKHWYFCNLANGVKHWYFLMPASESVLNTGTITDACQWECVKHCSVMLNYLSGMLEVLPKDYPYLLTELSHSFPCPPFQEAKPRTGKTKGSDELEG</sequence>
<dbReference type="Proteomes" id="UP001054252">
    <property type="component" value="Unassembled WGS sequence"/>
</dbReference>
<keyword evidence="3" id="KW-1185">Reference proteome</keyword>
<evidence type="ECO:0000256" key="1">
    <source>
        <dbReference type="SAM" id="MobiDB-lite"/>
    </source>
</evidence>
<reference evidence="2 3" key="1">
    <citation type="journal article" date="2021" name="Commun. Biol.">
        <title>The genome of Shorea leprosula (Dipterocarpaceae) highlights the ecological relevance of drought in aseasonal tropical rainforests.</title>
        <authorList>
            <person name="Ng K.K.S."/>
            <person name="Kobayashi M.J."/>
            <person name="Fawcett J.A."/>
            <person name="Hatakeyama M."/>
            <person name="Paape T."/>
            <person name="Ng C.H."/>
            <person name="Ang C.C."/>
            <person name="Tnah L.H."/>
            <person name="Lee C.T."/>
            <person name="Nishiyama T."/>
            <person name="Sese J."/>
            <person name="O'Brien M.J."/>
            <person name="Copetti D."/>
            <person name="Mohd Noor M.I."/>
            <person name="Ong R.C."/>
            <person name="Putra M."/>
            <person name="Sireger I.Z."/>
            <person name="Indrioko S."/>
            <person name="Kosugi Y."/>
            <person name="Izuno A."/>
            <person name="Isagi Y."/>
            <person name="Lee S.L."/>
            <person name="Shimizu K.K."/>
        </authorList>
    </citation>
    <scope>NUCLEOTIDE SEQUENCE [LARGE SCALE GENOMIC DNA]</scope>
    <source>
        <strain evidence="2">214</strain>
    </source>
</reference>
<evidence type="ECO:0000313" key="3">
    <source>
        <dbReference type="Proteomes" id="UP001054252"/>
    </source>
</evidence>
<protein>
    <submittedName>
        <fullName evidence="2">Uncharacterized protein</fullName>
    </submittedName>
</protein>
<proteinExistence type="predicted"/>
<name>A0AAV5MBL1_9ROSI</name>
<dbReference type="EMBL" id="BPVZ01000201">
    <property type="protein sequence ID" value="GKV46012.1"/>
    <property type="molecule type" value="Genomic_DNA"/>
</dbReference>
<gene>
    <name evidence="2" type="ORF">SLEP1_g53035</name>
</gene>
<evidence type="ECO:0000313" key="2">
    <source>
        <dbReference type="EMBL" id="GKV46012.1"/>
    </source>
</evidence>
<comment type="caution">
    <text evidence="2">The sequence shown here is derived from an EMBL/GenBank/DDBJ whole genome shotgun (WGS) entry which is preliminary data.</text>
</comment>
<organism evidence="2 3">
    <name type="scientific">Rubroshorea leprosula</name>
    <dbReference type="NCBI Taxonomy" id="152421"/>
    <lineage>
        <taxon>Eukaryota</taxon>
        <taxon>Viridiplantae</taxon>
        <taxon>Streptophyta</taxon>
        <taxon>Embryophyta</taxon>
        <taxon>Tracheophyta</taxon>
        <taxon>Spermatophyta</taxon>
        <taxon>Magnoliopsida</taxon>
        <taxon>eudicotyledons</taxon>
        <taxon>Gunneridae</taxon>
        <taxon>Pentapetalae</taxon>
        <taxon>rosids</taxon>
        <taxon>malvids</taxon>
        <taxon>Malvales</taxon>
        <taxon>Dipterocarpaceae</taxon>
        <taxon>Rubroshorea</taxon>
    </lineage>
</organism>
<dbReference type="AlphaFoldDB" id="A0AAV5MBL1"/>
<accession>A0AAV5MBL1</accession>
<feature type="region of interest" description="Disordered" evidence="1">
    <location>
        <begin position="178"/>
        <end position="197"/>
    </location>
</feature>